<organism evidence="3">
    <name type="scientific">uncultured Anaerotruncus sp</name>
    <dbReference type="NCBI Taxonomy" id="905011"/>
    <lineage>
        <taxon>Bacteria</taxon>
        <taxon>Bacillati</taxon>
        <taxon>Bacillota</taxon>
        <taxon>Clostridia</taxon>
        <taxon>Eubacteriales</taxon>
        <taxon>Oscillospiraceae</taxon>
        <taxon>Anaerotruncus</taxon>
        <taxon>environmental samples</taxon>
    </lineage>
</organism>
<dbReference type="GO" id="GO:0072527">
    <property type="term" value="P:pyrimidine-containing compound metabolic process"/>
    <property type="evidence" value="ECO:0007669"/>
    <property type="project" value="UniProtKB-ARBA"/>
</dbReference>
<dbReference type="SUPFAM" id="SSF53927">
    <property type="entry name" value="Cytidine deaminase-like"/>
    <property type="match status" value="1"/>
</dbReference>
<comment type="similarity">
    <text evidence="1">Belongs to the cytidine and deoxycytidylate deaminase family.</text>
</comment>
<dbReference type="CDD" id="cd01283">
    <property type="entry name" value="cytidine_deaminase"/>
    <property type="match status" value="1"/>
</dbReference>
<dbReference type="InterPro" id="IPR050202">
    <property type="entry name" value="Cyt/Deoxycyt_deaminase"/>
</dbReference>
<dbReference type="GO" id="GO:0004126">
    <property type="term" value="F:cytidine deaminase activity"/>
    <property type="evidence" value="ECO:0007669"/>
    <property type="project" value="UniProtKB-EC"/>
</dbReference>
<dbReference type="GO" id="GO:0005829">
    <property type="term" value="C:cytosol"/>
    <property type="evidence" value="ECO:0007669"/>
    <property type="project" value="TreeGrafter"/>
</dbReference>
<dbReference type="PANTHER" id="PTHR11644">
    <property type="entry name" value="CYTIDINE DEAMINASE"/>
    <property type="match status" value="1"/>
</dbReference>
<evidence type="ECO:0000259" key="2">
    <source>
        <dbReference type="PROSITE" id="PS51747"/>
    </source>
</evidence>
<accession>A0A1C6JXM1</accession>
<gene>
    <name evidence="3" type="primary">cdd_3</name>
    <name evidence="3" type="ORF">SAMEA3545359_02383</name>
</gene>
<evidence type="ECO:0000313" key="3">
    <source>
        <dbReference type="EMBL" id="SCJ86701.1"/>
    </source>
</evidence>
<feature type="domain" description="CMP/dCMP-type deaminase" evidence="2">
    <location>
        <begin position="12"/>
        <end position="132"/>
    </location>
</feature>
<dbReference type="AlphaFoldDB" id="A0A1C6JXM1"/>
<dbReference type="PANTHER" id="PTHR11644:SF2">
    <property type="entry name" value="CYTIDINE DEAMINASE"/>
    <property type="match status" value="1"/>
</dbReference>
<dbReference type="Gene3D" id="3.40.140.10">
    <property type="entry name" value="Cytidine Deaminase, domain 2"/>
    <property type="match status" value="1"/>
</dbReference>
<dbReference type="EMBL" id="FMHG01000002">
    <property type="protein sequence ID" value="SCJ86701.1"/>
    <property type="molecule type" value="Genomic_DNA"/>
</dbReference>
<dbReference type="PROSITE" id="PS51747">
    <property type="entry name" value="CYT_DCMP_DEAMINASES_2"/>
    <property type="match status" value="1"/>
</dbReference>
<dbReference type="EC" id="3.5.4.5" evidence="3"/>
<evidence type="ECO:0000256" key="1">
    <source>
        <dbReference type="ARBA" id="ARBA00006576"/>
    </source>
</evidence>
<dbReference type="GO" id="GO:0008270">
    <property type="term" value="F:zinc ion binding"/>
    <property type="evidence" value="ECO:0007669"/>
    <property type="project" value="TreeGrafter"/>
</dbReference>
<dbReference type="InterPro" id="IPR016193">
    <property type="entry name" value="Cytidine_deaminase-like"/>
</dbReference>
<protein>
    <submittedName>
        <fullName evidence="3">Cytidine deaminase</fullName>
        <ecNumber evidence="3">3.5.4.5</ecNumber>
    </submittedName>
</protein>
<reference evidence="3" key="1">
    <citation type="submission" date="2015-09" db="EMBL/GenBank/DDBJ databases">
        <authorList>
            <consortium name="Pathogen Informatics"/>
        </authorList>
    </citation>
    <scope>NUCLEOTIDE SEQUENCE</scope>
    <source>
        <strain evidence="3">2789STDY5834896</strain>
    </source>
</reference>
<dbReference type="GO" id="GO:0055086">
    <property type="term" value="P:nucleobase-containing small molecule metabolic process"/>
    <property type="evidence" value="ECO:0007669"/>
    <property type="project" value="UniProtKB-ARBA"/>
</dbReference>
<proteinExistence type="inferred from homology"/>
<name>A0A1C6JXM1_9FIRM</name>
<dbReference type="InterPro" id="IPR002125">
    <property type="entry name" value="CMP_dCMP_dom"/>
</dbReference>
<keyword evidence="3" id="KW-0378">Hydrolase</keyword>
<sequence>MTGDIHQFDPLVQAAAAVQGDRQLSQSSWAGSVAAALQTSSGTIYTGVCIDTPCSMGFCAEHAAAAAMICAGENRVVRMAAVTDGGQVVPPCGRCREFICQLHADNEQCQVLLPDGQVRTLAELLPCRWVPKDGDEPADS</sequence>